<dbReference type="EMBL" id="GL636105">
    <property type="protein sequence ID" value="EFW12871.1"/>
    <property type="molecule type" value="Genomic_DNA"/>
</dbReference>
<feature type="non-terminal residue" evidence="2">
    <location>
        <position position="1"/>
    </location>
</feature>
<name>E9CL50_9GAMM</name>
<dbReference type="HOGENOM" id="CLU_3193434_0_0_6"/>
<keyword evidence="3" id="KW-1185">Reference proteome</keyword>
<dbReference type="Proteomes" id="UP000013568">
    <property type="component" value="Unassembled WGS sequence"/>
</dbReference>
<keyword evidence="1" id="KW-0472">Membrane</keyword>
<accession>E9CL50</accession>
<protein>
    <submittedName>
        <fullName evidence="2">Uncharacterized protein</fullName>
    </submittedName>
</protein>
<organism evidence="2 3">
    <name type="scientific">Serratia symbiotica str. Tucson</name>
    <dbReference type="NCBI Taxonomy" id="914128"/>
    <lineage>
        <taxon>Bacteria</taxon>
        <taxon>Pseudomonadati</taxon>
        <taxon>Pseudomonadota</taxon>
        <taxon>Gammaproteobacteria</taxon>
        <taxon>Enterobacterales</taxon>
        <taxon>Yersiniaceae</taxon>
        <taxon>Serratia</taxon>
        <taxon>Serratia symbiotica</taxon>
    </lineage>
</organism>
<dbReference type="AlphaFoldDB" id="E9CL50"/>
<keyword evidence="1" id="KW-0812">Transmembrane</keyword>
<evidence type="ECO:0000313" key="3">
    <source>
        <dbReference type="Proteomes" id="UP000013568"/>
    </source>
</evidence>
<feature type="transmembrane region" description="Helical" evidence="1">
    <location>
        <begin position="20"/>
        <end position="37"/>
    </location>
</feature>
<sequence length="45" mass="5117">GNKQLSFGRINCRYLLPGPLITLALVRLIISCCRSLLSTIKRMRQ</sequence>
<gene>
    <name evidence="2" type="ORF">SSYM_0927</name>
</gene>
<proteinExistence type="predicted"/>
<evidence type="ECO:0000256" key="1">
    <source>
        <dbReference type="SAM" id="Phobius"/>
    </source>
</evidence>
<reference evidence="3" key="1">
    <citation type="journal article" date="2011" name="Genome Biol. Evol.">
        <title>Massive genomic decay in Serratia symbiotica, a recently evolved symbiont of aphids.</title>
        <authorList>
            <person name="Burke G.R."/>
            <person name="Moran N.A."/>
        </authorList>
    </citation>
    <scope>NUCLEOTIDE SEQUENCE [LARGE SCALE GENOMIC DNA]</scope>
    <source>
        <strain evidence="3">Tucson</strain>
    </source>
</reference>
<keyword evidence="1" id="KW-1133">Transmembrane helix</keyword>
<evidence type="ECO:0000313" key="2">
    <source>
        <dbReference type="EMBL" id="EFW12871.1"/>
    </source>
</evidence>